<dbReference type="InterPro" id="IPR036396">
    <property type="entry name" value="Cyt_P450_sf"/>
</dbReference>
<dbReference type="GO" id="GO:0005506">
    <property type="term" value="F:iron ion binding"/>
    <property type="evidence" value="ECO:0007669"/>
    <property type="project" value="InterPro"/>
</dbReference>
<dbReference type="GO" id="GO:0020037">
    <property type="term" value="F:heme binding"/>
    <property type="evidence" value="ECO:0007669"/>
    <property type="project" value="InterPro"/>
</dbReference>
<reference evidence="2" key="1">
    <citation type="submission" date="2016-03" db="EMBL/GenBank/DDBJ databases">
        <authorList>
            <person name="Guldener U."/>
        </authorList>
    </citation>
    <scope>NUCLEOTIDE SEQUENCE [LARGE SCALE GENOMIC DNA]</scope>
</reference>
<dbReference type="AlphaFoldDB" id="A0A1E1MK68"/>
<accession>A0A1E1MK68</accession>
<evidence type="ECO:0000313" key="1">
    <source>
        <dbReference type="EMBL" id="CZT49489.1"/>
    </source>
</evidence>
<dbReference type="GO" id="GO:0004497">
    <property type="term" value="F:monooxygenase activity"/>
    <property type="evidence" value="ECO:0007669"/>
    <property type="project" value="InterPro"/>
</dbReference>
<protein>
    <submittedName>
        <fullName evidence="1">Uncharacterized protein</fullName>
    </submittedName>
</protein>
<gene>
    <name evidence="1" type="ORF">RSE6_10344</name>
</gene>
<dbReference type="GO" id="GO:0016705">
    <property type="term" value="F:oxidoreductase activity, acting on paired donors, with incorporation or reduction of molecular oxygen"/>
    <property type="evidence" value="ECO:0007669"/>
    <property type="project" value="InterPro"/>
</dbReference>
<dbReference type="InterPro" id="IPR001128">
    <property type="entry name" value="Cyt_P450"/>
</dbReference>
<dbReference type="SUPFAM" id="SSF48264">
    <property type="entry name" value="Cytochrome P450"/>
    <property type="match status" value="1"/>
</dbReference>
<proteinExistence type="predicted"/>
<organism evidence="1 2">
    <name type="scientific">Rhynchosporium secalis</name>
    <name type="common">Barley scald fungus</name>
    <dbReference type="NCBI Taxonomy" id="38038"/>
    <lineage>
        <taxon>Eukaryota</taxon>
        <taxon>Fungi</taxon>
        <taxon>Dikarya</taxon>
        <taxon>Ascomycota</taxon>
        <taxon>Pezizomycotina</taxon>
        <taxon>Leotiomycetes</taxon>
        <taxon>Helotiales</taxon>
        <taxon>Ploettnerulaceae</taxon>
        <taxon>Rhynchosporium</taxon>
    </lineage>
</organism>
<dbReference type="Gene3D" id="1.10.630.10">
    <property type="entry name" value="Cytochrome P450"/>
    <property type="match status" value="1"/>
</dbReference>
<dbReference type="Proteomes" id="UP000177625">
    <property type="component" value="Unassembled WGS sequence"/>
</dbReference>
<name>A0A1E1MK68_RHYSE</name>
<dbReference type="EMBL" id="FJVC01000382">
    <property type="protein sequence ID" value="CZT49489.1"/>
    <property type="molecule type" value="Genomic_DNA"/>
</dbReference>
<sequence length="163" mass="17907">MIKDALRTGGGSKGTTESEDFLAFLKKQNQKDGAKMSERDMFSHLSNHLYDVLLAGSDTTLLDKIQAADSAILLSRTVIYAESLKHSSYQFDPPKLNRSLGLRAWSLVVEEALRLHAAVALNLERIVPEVGLSLCGNNNPAGVIVGINAWVLHYDQEVFGPRE</sequence>
<keyword evidence="2" id="KW-1185">Reference proteome</keyword>
<dbReference type="Pfam" id="PF00067">
    <property type="entry name" value="p450"/>
    <property type="match status" value="1"/>
</dbReference>
<evidence type="ECO:0000313" key="2">
    <source>
        <dbReference type="Proteomes" id="UP000177625"/>
    </source>
</evidence>